<accession>A0A3P6RG01</accession>
<dbReference type="EMBL" id="UYRV01006438">
    <property type="protein sequence ID" value="VDK53660.1"/>
    <property type="molecule type" value="Genomic_DNA"/>
</dbReference>
<dbReference type="AlphaFoldDB" id="A0A3P6RG01"/>
<dbReference type="GO" id="GO:0060090">
    <property type="term" value="F:molecular adaptor activity"/>
    <property type="evidence" value="ECO:0007669"/>
    <property type="project" value="TreeGrafter"/>
</dbReference>
<dbReference type="GO" id="GO:0036503">
    <property type="term" value="P:ERAD pathway"/>
    <property type="evidence" value="ECO:0007669"/>
    <property type="project" value="TreeGrafter"/>
</dbReference>
<evidence type="ECO:0000313" key="3">
    <source>
        <dbReference type="Proteomes" id="UP000271889"/>
    </source>
</evidence>
<sequence length="339" mass="38214">MLDKIQSAFGMGLSETDDFIRDIVSNGVGLVYELATAEHRKALVNDLMYKISEGKPFAAVKLAQIPQQLSTHKELCSLATELNQPDLVYKFMILARHNSVWNKKRVRHLDLPLCSKKLAANLIHTSVSLCQRFLGTDMIQISESGNLYVRYGLFSHHPGEELLSCFQVDEFADEIVKELQKQLTTAEWRVRESSCLALSDLFQSNDTPYIQSNVAELVLTVFRLRDDIKLREVFFLKTLAKLVVRLSSETSKGHDLHAFLDTFLPVLIWNGIHSDTKINKQFSISLLLELAKKAGTQLRPYLSELNPSFIDAISDTEPAILNYVAARSSLAELELVSNS</sequence>
<dbReference type="GO" id="GO:0005634">
    <property type="term" value="C:nucleus"/>
    <property type="evidence" value="ECO:0007669"/>
    <property type="project" value="TreeGrafter"/>
</dbReference>
<dbReference type="SUPFAM" id="SSF48371">
    <property type="entry name" value="ARM repeat"/>
    <property type="match status" value="1"/>
</dbReference>
<dbReference type="Proteomes" id="UP000271889">
    <property type="component" value="Unassembled WGS sequence"/>
</dbReference>
<reference evidence="2 3" key="1">
    <citation type="submission" date="2018-11" db="EMBL/GenBank/DDBJ databases">
        <authorList>
            <consortium name="Pathogen Informatics"/>
        </authorList>
    </citation>
    <scope>NUCLEOTIDE SEQUENCE [LARGE SCALE GENOMIC DNA]</scope>
</reference>
<dbReference type="OrthoDB" id="16066at2759"/>
<dbReference type="PANTHER" id="PTHR23346:SF19">
    <property type="entry name" value="PROTEASOME ADAPTER AND SCAFFOLD PROTEIN ECM29"/>
    <property type="match status" value="1"/>
</dbReference>
<evidence type="ECO:0000256" key="1">
    <source>
        <dbReference type="ARBA" id="ARBA00022737"/>
    </source>
</evidence>
<gene>
    <name evidence="2" type="ORF">CGOC_LOCUS2745</name>
</gene>
<protein>
    <submittedName>
        <fullName evidence="2">Uncharacterized protein</fullName>
    </submittedName>
</protein>
<dbReference type="PANTHER" id="PTHR23346">
    <property type="entry name" value="TRANSLATIONAL ACTIVATOR GCN1-RELATED"/>
    <property type="match status" value="1"/>
</dbReference>
<dbReference type="InterPro" id="IPR016024">
    <property type="entry name" value="ARM-type_fold"/>
</dbReference>
<dbReference type="InterPro" id="IPR011989">
    <property type="entry name" value="ARM-like"/>
</dbReference>
<dbReference type="Gene3D" id="1.25.10.10">
    <property type="entry name" value="Leucine-rich Repeat Variant"/>
    <property type="match status" value="1"/>
</dbReference>
<proteinExistence type="predicted"/>
<keyword evidence="3" id="KW-1185">Reference proteome</keyword>
<name>A0A3P6RG01_CYLGO</name>
<keyword evidence="1" id="KW-0677">Repeat</keyword>
<organism evidence="2 3">
    <name type="scientific">Cylicostephanus goldi</name>
    <name type="common">Nematode worm</name>
    <dbReference type="NCBI Taxonomy" id="71465"/>
    <lineage>
        <taxon>Eukaryota</taxon>
        <taxon>Metazoa</taxon>
        <taxon>Ecdysozoa</taxon>
        <taxon>Nematoda</taxon>
        <taxon>Chromadorea</taxon>
        <taxon>Rhabditida</taxon>
        <taxon>Rhabditina</taxon>
        <taxon>Rhabditomorpha</taxon>
        <taxon>Strongyloidea</taxon>
        <taxon>Strongylidae</taxon>
        <taxon>Cylicostephanus</taxon>
    </lineage>
</organism>
<evidence type="ECO:0000313" key="2">
    <source>
        <dbReference type="EMBL" id="VDK53660.1"/>
    </source>
</evidence>
<dbReference type="GO" id="GO:0005737">
    <property type="term" value="C:cytoplasm"/>
    <property type="evidence" value="ECO:0007669"/>
    <property type="project" value="TreeGrafter"/>
</dbReference>